<dbReference type="SFLD" id="SFLDG01132">
    <property type="entry name" value="C1.5.3:_5'-Nucleotidase_Like"/>
    <property type="match status" value="1"/>
</dbReference>
<dbReference type="Pfam" id="PF00702">
    <property type="entry name" value="Hydrolase"/>
    <property type="match status" value="1"/>
</dbReference>
<dbReference type="AlphaFoldDB" id="A0A7N0UN15"/>
<accession>A0A7N0UN15</accession>
<dbReference type="PANTHER" id="PTHR12725:SF72">
    <property type="entry name" value="HALOACID DEHALOGENASE-LIKE HYDROLASE"/>
    <property type="match status" value="1"/>
</dbReference>
<dbReference type="InterPro" id="IPR006439">
    <property type="entry name" value="HAD-SF_hydro_IA"/>
</dbReference>
<dbReference type="Proteomes" id="UP000594263">
    <property type="component" value="Unplaced"/>
</dbReference>
<dbReference type="Gene3D" id="3.40.50.1000">
    <property type="entry name" value="HAD superfamily/HAD-like"/>
    <property type="match status" value="1"/>
</dbReference>
<dbReference type="SFLD" id="SFLDG01129">
    <property type="entry name" value="C1.5:_HAD__Beta-PGM__Phosphata"/>
    <property type="match status" value="1"/>
</dbReference>
<protein>
    <submittedName>
        <fullName evidence="1">Uncharacterized protein</fullName>
    </submittedName>
</protein>
<reference evidence="1" key="1">
    <citation type="submission" date="2021-01" db="UniProtKB">
        <authorList>
            <consortium name="EnsemblPlants"/>
        </authorList>
    </citation>
    <scope>IDENTIFICATION</scope>
</reference>
<dbReference type="OMA" id="EVHVMKS"/>
<dbReference type="InterPro" id="IPR036412">
    <property type="entry name" value="HAD-like_sf"/>
</dbReference>
<organism evidence="1 2">
    <name type="scientific">Kalanchoe fedtschenkoi</name>
    <name type="common">Lavender scallops</name>
    <name type="synonym">South American air plant</name>
    <dbReference type="NCBI Taxonomy" id="63787"/>
    <lineage>
        <taxon>Eukaryota</taxon>
        <taxon>Viridiplantae</taxon>
        <taxon>Streptophyta</taxon>
        <taxon>Embryophyta</taxon>
        <taxon>Tracheophyta</taxon>
        <taxon>Spermatophyta</taxon>
        <taxon>Magnoliopsida</taxon>
        <taxon>eudicotyledons</taxon>
        <taxon>Gunneridae</taxon>
        <taxon>Pentapetalae</taxon>
        <taxon>Saxifragales</taxon>
        <taxon>Crassulaceae</taxon>
        <taxon>Kalanchoe</taxon>
    </lineage>
</organism>
<dbReference type="EnsemblPlants" id="Kaladp0075s0054.3.v1.1">
    <property type="protein sequence ID" value="Kaladp0075s0054.3.v1.1"/>
    <property type="gene ID" value="Kaladp0075s0054.v1.1"/>
</dbReference>
<dbReference type="NCBIfam" id="TIGR01993">
    <property type="entry name" value="Pyr-5-nucltdase"/>
    <property type="match status" value="1"/>
</dbReference>
<proteinExistence type="predicted"/>
<dbReference type="EnsemblPlants" id="Kaladp0075s0054.4.v1.1">
    <property type="protein sequence ID" value="Kaladp0075s0054.4.v1.1"/>
    <property type="gene ID" value="Kaladp0075s0054.v1.1"/>
</dbReference>
<name>A0A7N0UN15_KALFE</name>
<dbReference type="Gramene" id="Kaladp0075s0054.3.v1.1">
    <property type="protein sequence ID" value="Kaladp0075s0054.3.v1.1"/>
    <property type="gene ID" value="Kaladp0075s0054.v1.1"/>
</dbReference>
<keyword evidence="2" id="KW-1185">Reference proteome</keyword>
<dbReference type="SFLD" id="SFLDS00003">
    <property type="entry name" value="Haloacid_Dehalogenase"/>
    <property type="match status" value="1"/>
</dbReference>
<dbReference type="InterPro" id="IPR010237">
    <property type="entry name" value="Pyr-5-nucltdase"/>
</dbReference>
<dbReference type="PANTHER" id="PTHR12725">
    <property type="entry name" value="HALOACID DEHALOGENASE-LIKE HYDROLASE"/>
    <property type="match status" value="1"/>
</dbReference>
<dbReference type="Gramene" id="Kaladp0075s0054.1.v1.1">
    <property type="protein sequence ID" value="Kaladp0075s0054.1.v1.1"/>
    <property type="gene ID" value="Kaladp0075s0054.v1.1"/>
</dbReference>
<sequence length="288" mass="31957">MENQHPSPNTDYDCLIFDIDDTLYPSSFGLNKLIGQNIIAYIIQKLGIQKEKASDLSLLLYKHYGTTLAGLRAIGYDIDYEDFHGFVHGQLAYSDLLKPDPILRSLLLSLPIRKIAFTNADAAHASNVLSRLGLEDCFETVICFETLNPNQNVSGVVNNASDLAKVLPTGSQDIFDIMGENVVSSEYPKTPVVCKPSIEAFELVFNMADINPQRTLFFDDSVCNIQSGKRVGLHTVLVGKSQKVKGADYALESIHNIREALPELWEALEKTEKVKYTEQVAVETSVRA</sequence>
<dbReference type="InterPro" id="IPR023214">
    <property type="entry name" value="HAD_sf"/>
</dbReference>
<dbReference type="SUPFAM" id="SSF56784">
    <property type="entry name" value="HAD-like"/>
    <property type="match status" value="1"/>
</dbReference>
<evidence type="ECO:0000313" key="2">
    <source>
        <dbReference type="Proteomes" id="UP000594263"/>
    </source>
</evidence>
<dbReference type="NCBIfam" id="TIGR01509">
    <property type="entry name" value="HAD-SF-IA-v3"/>
    <property type="match status" value="1"/>
</dbReference>
<dbReference type="Gramene" id="Kaladp0075s0054.4.v1.1">
    <property type="protein sequence ID" value="Kaladp0075s0054.4.v1.1"/>
    <property type="gene ID" value="Kaladp0075s0054.v1.1"/>
</dbReference>
<dbReference type="EnsemblPlants" id="Kaladp0075s0054.1.v1.1">
    <property type="protein sequence ID" value="Kaladp0075s0054.1.v1.1"/>
    <property type="gene ID" value="Kaladp0075s0054.v1.1"/>
</dbReference>
<evidence type="ECO:0000313" key="1">
    <source>
        <dbReference type="EnsemblPlants" id="Kaladp0075s0054.3.v1.1"/>
    </source>
</evidence>